<evidence type="ECO:0000313" key="3">
    <source>
        <dbReference type="Proteomes" id="UP001162131"/>
    </source>
</evidence>
<comment type="caution">
    <text evidence="2">The sequence shown here is derived from an EMBL/GenBank/DDBJ whole genome shotgun (WGS) entry which is preliminary data.</text>
</comment>
<dbReference type="EMBL" id="CAJZBQ010000002">
    <property type="protein sequence ID" value="CAG9310372.1"/>
    <property type="molecule type" value="Genomic_DNA"/>
</dbReference>
<organism evidence="2 3">
    <name type="scientific">Blepharisma stoltei</name>
    <dbReference type="NCBI Taxonomy" id="1481888"/>
    <lineage>
        <taxon>Eukaryota</taxon>
        <taxon>Sar</taxon>
        <taxon>Alveolata</taxon>
        <taxon>Ciliophora</taxon>
        <taxon>Postciliodesmatophora</taxon>
        <taxon>Heterotrichea</taxon>
        <taxon>Heterotrichida</taxon>
        <taxon>Blepharismidae</taxon>
        <taxon>Blepharisma</taxon>
    </lineage>
</organism>
<feature type="transmembrane region" description="Helical" evidence="1">
    <location>
        <begin position="181"/>
        <end position="201"/>
    </location>
</feature>
<feature type="transmembrane region" description="Helical" evidence="1">
    <location>
        <begin position="18"/>
        <end position="37"/>
    </location>
</feature>
<protein>
    <submittedName>
        <fullName evidence="2">Uncharacterized protein</fullName>
    </submittedName>
</protein>
<gene>
    <name evidence="2" type="ORF">BSTOLATCC_MIC1223</name>
</gene>
<keyword evidence="1" id="KW-0472">Membrane</keyword>
<feature type="transmembrane region" description="Helical" evidence="1">
    <location>
        <begin position="137"/>
        <end position="161"/>
    </location>
</feature>
<name>A0AAU9IAL6_9CILI</name>
<accession>A0AAU9IAL6</accession>
<sequence>MYREEQFEKPKVAKYHHIIYISASAIIFILIIVDLALNRWFSYCWWDFGLIYAGTFTDFENLQNENSISDVKSDACGSLKGLIEGSCPDFCDYIDDFQSAGAVMVFSGIATLISIAACIFFHFLAFNRSAFRFRVMWVFLIMPTFWYSLGYVIYLGVGKFGDIKSTSSQRFKSENFEMKEGMILAIVVISLNVMLMAYSFIKTKRAFLS</sequence>
<keyword evidence="1" id="KW-0812">Transmembrane</keyword>
<evidence type="ECO:0000313" key="2">
    <source>
        <dbReference type="EMBL" id="CAG9310372.1"/>
    </source>
</evidence>
<reference evidence="2" key="1">
    <citation type="submission" date="2021-09" db="EMBL/GenBank/DDBJ databases">
        <authorList>
            <consortium name="AG Swart"/>
            <person name="Singh M."/>
            <person name="Singh A."/>
            <person name="Seah K."/>
            <person name="Emmerich C."/>
        </authorList>
    </citation>
    <scope>NUCLEOTIDE SEQUENCE</scope>
    <source>
        <strain evidence="2">ATCC30299</strain>
    </source>
</reference>
<keyword evidence="1" id="KW-1133">Transmembrane helix</keyword>
<proteinExistence type="predicted"/>
<dbReference type="Proteomes" id="UP001162131">
    <property type="component" value="Unassembled WGS sequence"/>
</dbReference>
<keyword evidence="3" id="KW-1185">Reference proteome</keyword>
<evidence type="ECO:0000256" key="1">
    <source>
        <dbReference type="SAM" id="Phobius"/>
    </source>
</evidence>
<feature type="transmembrane region" description="Helical" evidence="1">
    <location>
        <begin position="102"/>
        <end position="125"/>
    </location>
</feature>
<dbReference type="AlphaFoldDB" id="A0AAU9IAL6"/>